<gene>
    <name evidence="2" type="ORF">OFUS_LOCUS12591</name>
</gene>
<dbReference type="Pfam" id="PF00531">
    <property type="entry name" value="Death"/>
    <property type="match status" value="1"/>
</dbReference>
<accession>A0A8J1TZW4</accession>
<evidence type="ECO:0000313" key="2">
    <source>
        <dbReference type="EMBL" id="CAH1786762.1"/>
    </source>
</evidence>
<evidence type="ECO:0000313" key="3">
    <source>
        <dbReference type="Proteomes" id="UP000749559"/>
    </source>
</evidence>
<dbReference type="Pfam" id="PF08357">
    <property type="entry name" value="SEFIR"/>
    <property type="match status" value="1"/>
</dbReference>
<feature type="compositionally biased region" description="Polar residues" evidence="1">
    <location>
        <begin position="112"/>
        <end position="125"/>
    </location>
</feature>
<dbReference type="PANTHER" id="PTHR34257">
    <property type="entry name" value="ADAPTER PROTEIN CIKS"/>
    <property type="match status" value="1"/>
</dbReference>
<comment type="caution">
    <text evidence="2">The sequence shown here is derived from an EMBL/GenBank/DDBJ whole genome shotgun (WGS) entry which is preliminary data.</text>
</comment>
<organism evidence="2 3">
    <name type="scientific">Owenia fusiformis</name>
    <name type="common">Polychaete worm</name>
    <dbReference type="NCBI Taxonomy" id="6347"/>
    <lineage>
        <taxon>Eukaryota</taxon>
        <taxon>Metazoa</taxon>
        <taxon>Spiralia</taxon>
        <taxon>Lophotrochozoa</taxon>
        <taxon>Annelida</taxon>
        <taxon>Polychaeta</taxon>
        <taxon>Sedentaria</taxon>
        <taxon>Canalipalpata</taxon>
        <taxon>Sabellida</taxon>
        <taxon>Oweniida</taxon>
        <taxon>Oweniidae</taxon>
        <taxon>Owenia</taxon>
    </lineage>
</organism>
<feature type="compositionally biased region" description="Polar residues" evidence="1">
    <location>
        <begin position="134"/>
        <end position="177"/>
    </location>
</feature>
<proteinExistence type="predicted"/>
<dbReference type="PROSITE" id="PS50017">
    <property type="entry name" value="DEATH_DOMAIN"/>
    <property type="match status" value="1"/>
</dbReference>
<reference evidence="2" key="1">
    <citation type="submission" date="2022-03" db="EMBL/GenBank/DDBJ databases">
        <authorList>
            <person name="Martin C."/>
        </authorList>
    </citation>
    <scope>NUCLEOTIDE SEQUENCE</scope>
</reference>
<dbReference type="Proteomes" id="UP000749559">
    <property type="component" value="Unassembled WGS sequence"/>
</dbReference>
<dbReference type="Gene3D" id="1.10.533.10">
    <property type="entry name" value="Death Domain, Fas"/>
    <property type="match status" value="1"/>
</dbReference>
<name>A0A8J1TZW4_OWEFU</name>
<dbReference type="GO" id="GO:0006959">
    <property type="term" value="P:humoral immune response"/>
    <property type="evidence" value="ECO:0007669"/>
    <property type="project" value="TreeGrafter"/>
</dbReference>
<dbReference type="InterPro" id="IPR013568">
    <property type="entry name" value="SEFIR_dom"/>
</dbReference>
<dbReference type="SMART" id="SM00005">
    <property type="entry name" value="DEATH"/>
    <property type="match status" value="1"/>
</dbReference>
<dbReference type="GO" id="GO:0007165">
    <property type="term" value="P:signal transduction"/>
    <property type="evidence" value="ECO:0007669"/>
    <property type="project" value="InterPro"/>
</dbReference>
<dbReference type="InterPro" id="IPR011029">
    <property type="entry name" value="DEATH-like_dom_sf"/>
</dbReference>
<feature type="region of interest" description="Disordered" evidence="1">
    <location>
        <begin position="636"/>
        <end position="658"/>
    </location>
</feature>
<dbReference type="AlphaFoldDB" id="A0A8J1TZW4"/>
<dbReference type="SUPFAM" id="SSF47986">
    <property type="entry name" value="DEATH domain"/>
    <property type="match status" value="1"/>
</dbReference>
<protein>
    <submittedName>
        <fullName evidence="2">Uncharacterized protein</fullName>
    </submittedName>
</protein>
<dbReference type="OrthoDB" id="6021171at2759"/>
<evidence type="ECO:0000256" key="1">
    <source>
        <dbReference type="SAM" id="MobiDB-lite"/>
    </source>
</evidence>
<dbReference type="InterPro" id="IPR053047">
    <property type="entry name" value="E3_ubiq_ligase_TRAF3IP2"/>
</dbReference>
<dbReference type="InterPro" id="IPR000488">
    <property type="entry name" value="Death_dom"/>
</dbReference>
<dbReference type="PANTHER" id="PTHR34257:SF2">
    <property type="entry name" value="E3 UBIQUITIN LIGASE TRAF3IP2"/>
    <property type="match status" value="1"/>
</dbReference>
<dbReference type="EMBL" id="CAIIXF020000006">
    <property type="protein sequence ID" value="CAH1786762.1"/>
    <property type="molecule type" value="Genomic_DNA"/>
</dbReference>
<feature type="region of interest" description="Disordered" evidence="1">
    <location>
        <begin position="112"/>
        <end position="177"/>
    </location>
</feature>
<keyword evidence="3" id="KW-1185">Reference proteome</keyword>
<dbReference type="PROSITE" id="PS51534">
    <property type="entry name" value="SEFIR"/>
    <property type="match status" value="1"/>
</dbReference>
<sequence length="873" mass="97886">MSDCIPFDSHLYSNVWEPLAELLNPESGKNWRALAHELKYTVLQIKNLETLQRCGGSNTLKLFEDYVRRGDQHSLEEVLEALTRIGRKDCIRIIESQIESIRQEYRERSQLEQQRTFTTQHSGGSVEQIRVSPLDSNPGVNDSKGYSQLNQQGPLSPSKQSPVQDNTVSSGIGEQVNNITDINSSRGLQNMTHSPNLGINNNNNGCHGNQNMTDASNIGANGPSTPKVAIEHSEGSRRIPYSSQLSVTMTTQDAVIKLVVENKDKSNNTEEGHPGHLNDIAHQVSPINAQQSPHNNEPVQNSYSSMMELLNNENNTGDNSIPFYNQGDTQMKQYIESNENEVPTTTAIFTPYTKPLRYNSTSGGSVTVVKSSPSYPDSPRGGIPVPILSDLPIDLRRADHDIKLEGKPPCAHSVKHEAATRDQQLGYIETKYQSNSLEGNVVTTSPKLNPLPPMSSFLVQSHDMSNVGAEVEVTPHNDLSPTKLEEAMDIDPPSELVSSPVFPNTEAHSNTNSLDLESMYSNFSPSSIKIENFGSTLERNLSGMSSTSSTKGYNGTLWQLNHATDPQNINQGLHGDPNVDHTKYAMKQQSSRQPYHKQAQAYKYGMSSQHNQGIDLVGVPYQQNGHDQYQATRQAPVHTNQATKHNQVKSRTSENPKPLQYANTFPKYTSHPLVESSKISPAESTPGNVGTGTLRRVSRGARILVTYSCDNPEHEKNVLQLCKCLRDNDFACSAEMLERFVERNDLKDWLDTRFTKAHIIIVCISPKYAADVKNRQNNNNAQNPTRYLYQKMLREYQQHQNNNLRFVPLLFPGGDMKHVPCWMATPPITDNSSRAKKSLVHRWPHGYRDLFFHVEQRYSNLYKDREHNRNVTH</sequence>
<dbReference type="GO" id="GO:0043123">
    <property type="term" value="P:positive regulation of canonical NF-kappaB signal transduction"/>
    <property type="evidence" value="ECO:0007669"/>
    <property type="project" value="TreeGrafter"/>
</dbReference>